<evidence type="ECO:0000313" key="2">
    <source>
        <dbReference type="Proteomes" id="UP000738349"/>
    </source>
</evidence>
<reference evidence="1" key="1">
    <citation type="journal article" date="2021" name="Nat. Commun.">
        <title>Genetic determinants of endophytism in the Arabidopsis root mycobiome.</title>
        <authorList>
            <person name="Mesny F."/>
            <person name="Miyauchi S."/>
            <person name="Thiergart T."/>
            <person name="Pickel B."/>
            <person name="Atanasova L."/>
            <person name="Karlsson M."/>
            <person name="Huettel B."/>
            <person name="Barry K.W."/>
            <person name="Haridas S."/>
            <person name="Chen C."/>
            <person name="Bauer D."/>
            <person name="Andreopoulos W."/>
            <person name="Pangilinan J."/>
            <person name="LaButti K."/>
            <person name="Riley R."/>
            <person name="Lipzen A."/>
            <person name="Clum A."/>
            <person name="Drula E."/>
            <person name="Henrissat B."/>
            <person name="Kohler A."/>
            <person name="Grigoriev I.V."/>
            <person name="Martin F.M."/>
            <person name="Hacquard S."/>
        </authorList>
    </citation>
    <scope>NUCLEOTIDE SEQUENCE</scope>
    <source>
        <strain evidence="1">MPI-CAGE-AT-0147</strain>
    </source>
</reference>
<organism evidence="1 2">
    <name type="scientific">Dactylonectria macrodidyma</name>
    <dbReference type="NCBI Taxonomy" id="307937"/>
    <lineage>
        <taxon>Eukaryota</taxon>
        <taxon>Fungi</taxon>
        <taxon>Dikarya</taxon>
        <taxon>Ascomycota</taxon>
        <taxon>Pezizomycotina</taxon>
        <taxon>Sordariomycetes</taxon>
        <taxon>Hypocreomycetidae</taxon>
        <taxon>Hypocreales</taxon>
        <taxon>Nectriaceae</taxon>
        <taxon>Dactylonectria</taxon>
    </lineage>
</organism>
<dbReference type="AlphaFoldDB" id="A0A9P9IME9"/>
<dbReference type="EMBL" id="JAGMUV010000022">
    <property type="protein sequence ID" value="KAH7124445.1"/>
    <property type="molecule type" value="Genomic_DNA"/>
</dbReference>
<evidence type="ECO:0000313" key="1">
    <source>
        <dbReference type="EMBL" id="KAH7124445.1"/>
    </source>
</evidence>
<dbReference type="PANTHER" id="PTHR24148:SF73">
    <property type="entry name" value="HET DOMAIN PROTEIN (AFU_ORTHOLOGUE AFUA_8G01020)"/>
    <property type="match status" value="1"/>
</dbReference>
<protein>
    <recommendedName>
        <fullName evidence="3">Heterokaryon incompatibility domain-containing protein</fullName>
    </recommendedName>
</protein>
<dbReference type="InterPro" id="IPR052895">
    <property type="entry name" value="HetReg/Transcr_Mod"/>
</dbReference>
<dbReference type="PANTHER" id="PTHR24148">
    <property type="entry name" value="ANKYRIN REPEAT DOMAIN-CONTAINING PROTEIN 39 HOMOLOG-RELATED"/>
    <property type="match status" value="1"/>
</dbReference>
<sequence length="229" mass="25811">MTTYAYEPLSTERSVRMLSLYEATNDGNPTLSCCLVEVPLDDRAIIRMGVSSPTSQIFVNGCQLAVIVWLGTATEHTMPAFRLLFGLAEIYEWSVDPAKEFISYVVRDQSFKYHWIALGELLQREWWDRAWILQEITLARRALVVCGPYAVDWDRIIKATWPFNISEVEMFSGMLSFGRHMVCPIAPSKTHVLLASCAVSNWPGFCAATNTICVNPVARVPCGDIFEMS</sequence>
<keyword evidence="2" id="KW-1185">Reference proteome</keyword>
<evidence type="ECO:0008006" key="3">
    <source>
        <dbReference type="Google" id="ProtNLM"/>
    </source>
</evidence>
<dbReference type="Proteomes" id="UP000738349">
    <property type="component" value="Unassembled WGS sequence"/>
</dbReference>
<gene>
    <name evidence="1" type="ORF">EDB81DRAFT_765804</name>
</gene>
<name>A0A9P9IME9_9HYPO</name>
<dbReference type="OrthoDB" id="2157530at2759"/>
<comment type="caution">
    <text evidence="1">The sequence shown here is derived from an EMBL/GenBank/DDBJ whole genome shotgun (WGS) entry which is preliminary data.</text>
</comment>
<proteinExistence type="predicted"/>
<accession>A0A9P9IME9</accession>